<dbReference type="OrthoDB" id="9801934at2"/>
<dbReference type="EMBL" id="PXXO01000003">
    <property type="protein sequence ID" value="PSJ06523.1"/>
    <property type="molecule type" value="Genomic_DNA"/>
</dbReference>
<dbReference type="Gene3D" id="3.30.1330.10">
    <property type="entry name" value="PurM-like, N-terminal domain"/>
    <property type="match status" value="1"/>
</dbReference>
<dbReference type="RefSeq" id="WP_106502029.1">
    <property type="nucleotide sequence ID" value="NZ_PXXO01000003.1"/>
</dbReference>
<dbReference type="InterPro" id="IPR036921">
    <property type="entry name" value="PurM-like_N_sf"/>
</dbReference>
<dbReference type="InterPro" id="IPR036676">
    <property type="entry name" value="PurM-like_C_sf"/>
</dbReference>
<keyword evidence="5" id="KW-1185">Reference proteome</keyword>
<evidence type="ECO:0000256" key="1">
    <source>
        <dbReference type="ARBA" id="ARBA00006243"/>
    </source>
</evidence>
<dbReference type="SUPFAM" id="SSF55326">
    <property type="entry name" value="PurM N-terminal domain-like"/>
    <property type="match status" value="1"/>
</dbReference>
<sequence>MSDCIQLAHGGGGTLMQQLINQELRALYADPTQVLHDAARLELPPGPLAFSTDGYVVQPLEFPGGDIGSLAVIGTANDLAMAGARPLHLSVALLLEEGLPLALLRRLVASMAAAARACELTIVTGDTKVVERGKADGIFITTSGIGAVQAPTPIHPTAIRPGDQLLLSGDLGRHGVAILAARHGLALVPPVLSDCAPLWPQVRALLEAGVRIHCLRDLTRGGLASALHELAEAAVVELAIEEARLPVLEPVARTCELLGFDPLHLANEGRFVVVVPPQARDQTQTLLAASGGAWIGSVRPASKGARVLLTTSFGTERLLLPLSGELLPRIC</sequence>
<dbReference type="InterPro" id="IPR011854">
    <property type="entry name" value="HypE"/>
</dbReference>
<evidence type="ECO:0000313" key="5">
    <source>
        <dbReference type="Proteomes" id="UP000243002"/>
    </source>
</evidence>
<dbReference type="InterPro" id="IPR016188">
    <property type="entry name" value="PurM-like_N"/>
</dbReference>
<dbReference type="InterPro" id="IPR010918">
    <property type="entry name" value="PurM-like_C_dom"/>
</dbReference>
<comment type="similarity">
    <text evidence="1">Belongs to the HypE family.</text>
</comment>
<protein>
    <submittedName>
        <fullName evidence="4">Hydrogenase expression/formation protein HypE</fullName>
    </submittedName>
</protein>
<dbReference type="Gene3D" id="3.90.650.10">
    <property type="entry name" value="PurM-like C-terminal domain"/>
    <property type="match status" value="1"/>
</dbReference>
<organism evidence="4 5">
    <name type="scientific">Cyanobium usitatum str. Tous</name>
    <dbReference type="NCBI Taxonomy" id="2116684"/>
    <lineage>
        <taxon>Bacteria</taxon>
        <taxon>Bacillati</taxon>
        <taxon>Cyanobacteriota</taxon>
        <taxon>Cyanophyceae</taxon>
        <taxon>Synechococcales</taxon>
        <taxon>Prochlorococcaceae</taxon>
        <taxon>Cyanobium</taxon>
    </lineage>
</organism>
<name>A0A2P7MZ65_9CYAN</name>
<dbReference type="Pfam" id="PF02769">
    <property type="entry name" value="AIRS_C"/>
    <property type="match status" value="1"/>
</dbReference>
<feature type="domain" description="PurM-like N-terminal" evidence="2">
    <location>
        <begin position="36"/>
        <end position="148"/>
    </location>
</feature>
<dbReference type="PANTHER" id="PTHR30303:SF0">
    <property type="entry name" value="CARBAMOYL DEHYDRATASE HYPE"/>
    <property type="match status" value="1"/>
</dbReference>
<reference evidence="4 5" key="1">
    <citation type="journal article" date="2018" name="Environ. Microbiol.">
        <title>Ecological and genomic features of two widespread freshwater picocyanobacteria.</title>
        <authorList>
            <person name="Cabello-Yeves P.J."/>
            <person name="Picazo A."/>
            <person name="Camacho A."/>
            <person name="Callieri C."/>
            <person name="Rosselli R."/>
            <person name="Roda-Garcia J.J."/>
            <person name="Coutinho F.H."/>
            <person name="Rodriguez-Valera F."/>
        </authorList>
    </citation>
    <scope>NUCLEOTIDE SEQUENCE [LARGE SCALE GENOMIC DNA]</scope>
    <source>
        <strain evidence="4 5">Tous</strain>
    </source>
</reference>
<accession>A0A2P7MZ65</accession>
<evidence type="ECO:0000313" key="4">
    <source>
        <dbReference type="EMBL" id="PSJ06523.1"/>
    </source>
</evidence>
<evidence type="ECO:0000259" key="3">
    <source>
        <dbReference type="Pfam" id="PF02769"/>
    </source>
</evidence>
<comment type="caution">
    <text evidence="4">The sequence shown here is derived from an EMBL/GenBank/DDBJ whole genome shotgun (WGS) entry which is preliminary data.</text>
</comment>
<dbReference type="SUPFAM" id="SSF56042">
    <property type="entry name" value="PurM C-terminal domain-like"/>
    <property type="match status" value="1"/>
</dbReference>
<evidence type="ECO:0000259" key="2">
    <source>
        <dbReference type="Pfam" id="PF00586"/>
    </source>
</evidence>
<dbReference type="CDD" id="cd02197">
    <property type="entry name" value="HypE"/>
    <property type="match status" value="1"/>
</dbReference>
<dbReference type="GO" id="GO:0051604">
    <property type="term" value="P:protein maturation"/>
    <property type="evidence" value="ECO:0007669"/>
    <property type="project" value="TreeGrafter"/>
</dbReference>
<dbReference type="NCBIfam" id="TIGR02124">
    <property type="entry name" value="hypE"/>
    <property type="match status" value="1"/>
</dbReference>
<dbReference type="PANTHER" id="PTHR30303">
    <property type="entry name" value="HYDROGENASE ISOENZYMES FORMATION PROTEIN HYPE"/>
    <property type="match status" value="1"/>
</dbReference>
<proteinExistence type="inferred from homology"/>
<dbReference type="AlphaFoldDB" id="A0A2P7MZ65"/>
<feature type="domain" description="PurM-like C-terminal" evidence="3">
    <location>
        <begin position="160"/>
        <end position="300"/>
    </location>
</feature>
<gene>
    <name evidence="4" type="primary">hypE</name>
    <name evidence="4" type="ORF">C7K55_03495</name>
</gene>
<dbReference type="PIRSF" id="PIRSF005644">
    <property type="entry name" value="Hdrgns_mtr_HypE"/>
    <property type="match status" value="1"/>
</dbReference>
<dbReference type="Pfam" id="PF00586">
    <property type="entry name" value="AIRS"/>
    <property type="match status" value="1"/>
</dbReference>
<dbReference type="Proteomes" id="UP000243002">
    <property type="component" value="Unassembled WGS sequence"/>
</dbReference>